<dbReference type="AlphaFoldDB" id="A0AAN9MZS8"/>
<organism evidence="1 2">
    <name type="scientific">Canavalia gladiata</name>
    <name type="common">Sword bean</name>
    <name type="synonym">Dolichos gladiatus</name>
    <dbReference type="NCBI Taxonomy" id="3824"/>
    <lineage>
        <taxon>Eukaryota</taxon>
        <taxon>Viridiplantae</taxon>
        <taxon>Streptophyta</taxon>
        <taxon>Embryophyta</taxon>
        <taxon>Tracheophyta</taxon>
        <taxon>Spermatophyta</taxon>
        <taxon>Magnoliopsida</taxon>
        <taxon>eudicotyledons</taxon>
        <taxon>Gunneridae</taxon>
        <taxon>Pentapetalae</taxon>
        <taxon>rosids</taxon>
        <taxon>fabids</taxon>
        <taxon>Fabales</taxon>
        <taxon>Fabaceae</taxon>
        <taxon>Papilionoideae</taxon>
        <taxon>50 kb inversion clade</taxon>
        <taxon>NPAAA clade</taxon>
        <taxon>indigoferoid/millettioid clade</taxon>
        <taxon>Phaseoleae</taxon>
        <taxon>Canavalia</taxon>
    </lineage>
</organism>
<comment type="caution">
    <text evidence="1">The sequence shown here is derived from an EMBL/GenBank/DDBJ whole genome shotgun (WGS) entry which is preliminary data.</text>
</comment>
<reference evidence="1 2" key="1">
    <citation type="submission" date="2024-01" db="EMBL/GenBank/DDBJ databases">
        <title>The genomes of 5 underutilized Papilionoideae crops provide insights into root nodulation and disease resistanc.</title>
        <authorList>
            <person name="Jiang F."/>
        </authorList>
    </citation>
    <scope>NUCLEOTIDE SEQUENCE [LARGE SCALE GENOMIC DNA]</scope>
    <source>
        <strain evidence="1">LVBAO_FW01</strain>
        <tissue evidence="1">Leaves</tissue>
    </source>
</reference>
<protein>
    <submittedName>
        <fullName evidence="1">Uncharacterized protein</fullName>
    </submittedName>
</protein>
<dbReference type="Proteomes" id="UP001367508">
    <property type="component" value="Unassembled WGS sequence"/>
</dbReference>
<proteinExistence type="predicted"/>
<dbReference type="EMBL" id="JAYMYQ010000001">
    <property type="protein sequence ID" value="KAK7361074.1"/>
    <property type="molecule type" value="Genomic_DNA"/>
</dbReference>
<sequence>MRLNLSDLLLVSLFFFDSMLKKKTLSNLLNFPLPLVISPSLMWEQVPVHDYIDYGLCQWIQMMWKWKREGFLSLVFVVFNYPIISDSATFLSELKESSYDLGVIIEGQALTACFALLVHSDCLEQLEVHSTVRDEECEDNENEFYGRAEVTCNVRLFDMWKAIAGLFVLIQGEERKDPLVAGTIDKMQASTCYVEFLSTHLNCDSHIRDMVHGIMQLVQLRPLPLLQPQGIQEIFQL</sequence>
<evidence type="ECO:0000313" key="1">
    <source>
        <dbReference type="EMBL" id="KAK7361074.1"/>
    </source>
</evidence>
<evidence type="ECO:0000313" key="2">
    <source>
        <dbReference type="Proteomes" id="UP001367508"/>
    </source>
</evidence>
<gene>
    <name evidence="1" type="ORF">VNO77_03105</name>
</gene>
<name>A0AAN9MZS8_CANGL</name>
<accession>A0AAN9MZS8</accession>
<keyword evidence="2" id="KW-1185">Reference proteome</keyword>